<dbReference type="Gene3D" id="3.30.70.2740">
    <property type="match status" value="1"/>
</dbReference>
<dbReference type="PANTHER" id="PTHR43716:SF1">
    <property type="entry name" value="D-2-HYDROXYGLUTARATE DEHYDROGENASE, MITOCHONDRIAL"/>
    <property type="match status" value="1"/>
</dbReference>
<dbReference type="InterPro" id="IPR016166">
    <property type="entry name" value="FAD-bd_PCMH"/>
</dbReference>
<evidence type="ECO:0000256" key="5">
    <source>
        <dbReference type="ARBA" id="ARBA00023002"/>
    </source>
</evidence>
<evidence type="ECO:0000256" key="1">
    <source>
        <dbReference type="ARBA" id="ARBA00001974"/>
    </source>
</evidence>
<dbReference type="Gene3D" id="1.10.45.10">
    <property type="entry name" value="Vanillyl-alcohol Oxidase, Chain A, domain 4"/>
    <property type="match status" value="1"/>
</dbReference>
<evidence type="ECO:0000256" key="3">
    <source>
        <dbReference type="ARBA" id="ARBA00022630"/>
    </source>
</evidence>
<organism evidence="11 12">
    <name type="scientific">Syphacia muris</name>
    <dbReference type="NCBI Taxonomy" id="451379"/>
    <lineage>
        <taxon>Eukaryota</taxon>
        <taxon>Metazoa</taxon>
        <taxon>Ecdysozoa</taxon>
        <taxon>Nematoda</taxon>
        <taxon>Chromadorea</taxon>
        <taxon>Rhabditida</taxon>
        <taxon>Spirurina</taxon>
        <taxon>Oxyuridomorpha</taxon>
        <taxon>Oxyuroidea</taxon>
        <taxon>Oxyuridae</taxon>
        <taxon>Syphacia</taxon>
    </lineage>
</organism>
<dbReference type="AlphaFoldDB" id="A0A0N5AT80"/>
<evidence type="ECO:0000256" key="9">
    <source>
        <dbReference type="ARBA" id="ARBA00049267"/>
    </source>
</evidence>
<dbReference type="FunFam" id="3.30.70.2190:FF:000001">
    <property type="entry name" value="D-2-hydroxyglutarate dehydrogenase mitochondrial"/>
    <property type="match status" value="1"/>
</dbReference>
<evidence type="ECO:0000256" key="6">
    <source>
        <dbReference type="ARBA" id="ARBA00039003"/>
    </source>
</evidence>
<dbReference type="FunFam" id="3.30.43.10:FF:000011">
    <property type="entry name" value="D-lactate dehydrogenase (Cytochrome)"/>
    <property type="match status" value="1"/>
</dbReference>
<keyword evidence="11" id="KW-1185">Reference proteome</keyword>
<dbReference type="InterPro" id="IPR016164">
    <property type="entry name" value="FAD-linked_Oxase-like_C"/>
</dbReference>
<dbReference type="InterPro" id="IPR016171">
    <property type="entry name" value="Vanillyl_alc_oxidase_C-sub2"/>
</dbReference>
<dbReference type="PANTHER" id="PTHR43716">
    <property type="entry name" value="D-2-HYDROXYGLUTARATE DEHYDROGENASE, MITOCHONDRIAL"/>
    <property type="match status" value="1"/>
</dbReference>
<dbReference type="Pfam" id="PF01565">
    <property type="entry name" value="FAD_binding_4"/>
    <property type="match status" value="1"/>
</dbReference>
<evidence type="ECO:0000256" key="8">
    <source>
        <dbReference type="ARBA" id="ARBA00045410"/>
    </source>
</evidence>
<accession>A0A0N5AT80</accession>
<dbReference type="SUPFAM" id="SSF55103">
    <property type="entry name" value="FAD-linked oxidases, C-terminal domain"/>
    <property type="match status" value="1"/>
</dbReference>
<dbReference type="GO" id="GO:0005739">
    <property type="term" value="C:mitochondrion"/>
    <property type="evidence" value="ECO:0007669"/>
    <property type="project" value="TreeGrafter"/>
</dbReference>
<dbReference type="EC" id="1.1.99.39" evidence="6"/>
<comment type="cofactor">
    <cofactor evidence="1">
        <name>FAD</name>
        <dbReference type="ChEBI" id="CHEBI:57692"/>
    </cofactor>
</comment>
<dbReference type="InterPro" id="IPR051264">
    <property type="entry name" value="FAD-oxidored/transferase_4"/>
</dbReference>
<dbReference type="GO" id="GO:0051990">
    <property type="term" value="F:(R)-2-hydroxyglutarate dehydrogenase activity"/>
    <property type="evidence" value="ECO:0007669"/>
    <property type="project" value="UniProtKB-EC"/>
</dbReference>
<keyword evidence="4" id="KW-0274">FAD</keyword>
<protein>
    <recommendedName>
        <fullName evidence="7">D-2-hydroxyglutarate dehydrogenase, mitochondrial</fullName>
        <ecNumber evidence="6">1.1.99.39</ecNumber>
    </recommendedName>
</protein>
<dbReference type="Pfam" id="PF02913">
    <property type="entry name" value="FAD-oxidase_C"/>
    <property type="match status" value="1"/>
</dbReference>
<sequence>MTIKLVNSLLGSAVRLAKSAYHSAAVPRAAYAVIDDHDLSAFEKIVGKNGVNTCDVDPYNTDFLKAYKGSSKCVLSPKSAEEVSAILRHCYERRLAVVPQSGNTGLVGGSVPVYDEVIVSLKKLARHFHFDPLSAILVCDAGFILEDVNNRLSSDGFMVPWDLASKGSCLIGGNVSTCVGGIRRLRFGSPHNHILGVRVALADAKGTIAKFGSGVRKDNTNLHLHQLFVGSEGQLGIITEVTMTAVPCPNSIQMTILGCKTYHDCRRLLLAAKSGLGEILSAFEMIDSEAMRCVVENESLSNVLPTNPPYNVIIETMGSVEKHDKEKVEKFLEKVLNDNLAIDGVQAKSAQERERIWKLRRLTPTAPMKDGYVYKHDISLPNEHFHTLSEIMKERLGELPKRVITYGHMADGDSHINVSATHYSQEIENRLYPFMCKWIVEHGGSVSAEHGVGQERRQYAALGKGHQLNIAKMLKKQFDPKGILSPYKMIDF</sequence>
<dbReference type="InterPro" id="IPR016169">
    <property type="entry name" value="FAD-bd_PCMH_sub2"/>
</dbReference>
<dbReference type="SUPFAM" id="SSF56176">
    <property type="entry name" value="FAD-binding/transporter-associated domain-like"/>
    <property type="match status" value="1"/>
</dbReference>
<dbReference type="Gene3D" id="3.30.465.10">
    <property type="match status" value="1"/>
</dbReference>
<name>A0A0N5AT80_9BILA</name>
<comment type="function">
    <text evidence="8">Catalyzes the oxidation of D-2-hydroxyglutarate (D-2-HG) to alpha-ketoglutarate. Also catalyzes the oxidation of other D-2-hydroxyacids, such as D-malate (D-MAL) and D-lactate (D-LAC). Exhibits high activities towards D-2-HG and D-MAL but a very weak activity towards D-LAC.</text>
</comment>
<dbReference type="InterPro" id="IPR016167">
    <property type="entry name" value="FAD-bd_PCMH_sub1"/>
</dbReference>
<dbReference type="PROSITE" id="PS51387">
    <property type="entry name" value="FAD_PCMH"/>
    <property type="match status" value="1"/>
</dbReference>
<comment type="catalytic activity">
    <reaction evidence="9">
        <text>(R)-malate + A = oxaloacetate + AH2</text>
        <dbReference type="Rhea" id="RHEA:67460"/>
        <dbReference type="ChEBI" id="CHEBI:13193"/>
        <dbReference type="ChEBI" id="CHEBI:15588"/>
        <dbReference type="ChEBI" id="CHEBI:16452"/>
        <dbReference type="ChEBI" id="CHEBI:17499"/>
    </reaction>
    <physiologicalReaction direction="left-to-right" evidence="9">
        <dbReference type="Rhea" id="RHEA:67461"/>
    </physiologicalReaction>
</comment>
<evidence type="ECO:0000256" key="4">
    <source>
        <dbReference type="ARBA" id="ARBA00022827"/>
    </source>
</evidence>
<dbReference type="Gene3D" id="3.30.43.10">
    <property type="entry name" value="Uridine Diphospho-n-acetylenolpyruvylglucosamine Reductase, domain 2"/>
    <property type="match status" value="1"/>
</dbReference>
<dbReference type="GO" id="GO:0071949">
    <property type="term" value="F:FAD binding"/>
    <property type="evidence" value="ECO:0007669"/>
    <property type="project" value="InterPro"/>
</dbReference>
<dbReference type="Proteomes" id="UP000046393">
    <property type="component" value="Unplaced"/>
</dbReference>
<keyword evidence="5" id="KW-0560">Oxidoreductase</keyword>
<evidence type="ECO:0000313" key="12">
    <source>
        <dbReference type="WBParaSite" id="SMUV_0000802501-mRNA-1"/>
    </source>
</evidence>
<keyword evidence="3" id="KW-0285">Flavoprotein</keyword>
<feature type="domain" description="FAD-binding PCMH-type" evidence="10">
    <location>
        <begin position="67"/>
        <end position="248"/>
    </location>
</feature>
<dbReference type="WBParaSite" id="SMUV_0000802501-mRNA-1">
    <property type="protein sequence ID" value="SMUV_0000802501-mRNA-1"/>
    <property type="gene ID" value="SMUV_0000802501"/>
</dbReference>
<evidence type="ECO:0000259" key="10">
    <source>
        <dbReference type="PROSITE" id="PS51387"/>
    </source>
</evidence>
<dbReference type="InterPro" id="IPR036318">
    <property type="entry name" value="FAD-bd_PCMH-like_sf"/>
</dbReference>
<evidence type="ECO:0000256" key="7">
    <source>
        <dbReference type="ARBA" id="ARBA00039639"/>
    </source>
</evidence>
<reference evidence="12" key="1">
    <citation type="submission" date="2017-02" db="UniProtKB">
        <authorList>
            <consortium name="WormBaseParasite"/>
        </authorList>
    </citation>
    <scope>IDENTIFICATION</scope>
</reference>
<dbReference type="Gene3D" id="3.30.70.2190">
    <property type="match status" value="1"/>
</dbReference>
<evidence type="ECO:0000313" key="11">
    <source>
        <dbReference type="Proteomes" id="UP000046393"/>
    </source>
</evidence>
<dbReference type="InterPro" id="IPR004113">
    <property type="entry name" value="FAD-bd_oxidored_4_C"/>
</dbReference>
<dbReference type="InterPro" id="IPR006094">
    <property type="entry name" value="Oxid_FAD_bind_N"/>
</dbReference>
<proteinExistence type="inferred from homology"/>
<dbReference type="STRING" id="451379.A0A0N5AT80"/>
<comment type="similarity">
    <text evidence="2">Belongs to the FAD-binding oxidoreductase/transferase type 4 family.</text>
</comment>
<evidence type="ECO:0000256" key="2">
    <source>
        <dbReference type="ARBA" id="ARBA00008000"/>
    </source>
</evidence>